<organism evidence="2 3">
    <name type="scientific">Acinetobacter seifertii</name>
    <dbReference type="NCBI Taxonomy" id="1530123"/>
    <lineage>
        <taxon>Bacteria</taxon>
        <taxon>Pseudomonadati</taxon>
        <taxon>Pseudomonadota</taxon>
        <taxon>Gammaproteobacteria</taxon>
        <taxon>Moraxellales</taxon>
        <taxon>Moraxellaceae</taxon>
        <taxon>Acinetobacter</taxon>
        <taxon>Acinetobacter calcoaceticus/baumannii complex</taxon>
    </lineage>
</organism>
<dbReference type="Proteomes" id="UP000297445">
    <property type="component" value="Unassembled WGS sequence"/>
</dbReference>
<feature type="signal peptide" evidence="1">
    <location>
        <begin position="1"/>
        <end position="20"/>
    </location>
</feature>
<proteinExistence type="predicted"/>
<dbReference type="AlphaFoldDB" id="A0A5E9PKU6"/>
<keyword evidence="1" id="KW-0732">Signal</keyword>
<dbReference type="InterPro" id="IPR032620">
    <property type="entry name" value="DUF4882"/>
</dbReference>
<evidence type="ECO:0000313" key="3">
    <source>
        <dbReference type="Proteomes" id="UP000297445"/>
    </source>
</evidence>
<evidence type="ECO:0000256" key="1">
    <source>
        <dbReference type="SAM" id="SignalP"/>
    </source>
</evidence>
<name>A0A5E9PKU6_9GAMM</name>
<evidence type="ECO:0000313" key="2">
    <source>
        <dbReference type="EMBL" id="TEU28694.1"/>
    </source>
</evidence>
<dbReference type="EMBL" id="SNSA01000002">
    <property type="protein sequence ID" value="TEU28694.1"/>
    <property type="molecule type" value="Genomic_DNA"/>
</dbReference>
<protein>
    <submittedName>
        <fullName evidence="2">DUF4882 domain-containing protein</fullName>
    </submittedName>
</protein>
<gene>
    <name evidence="2" type="ORF">E2R16_02905</name>
</gene>
<comment type="caution">
    <text evidence="2">The sequence shown here is derived from an EMBL/GenBank/DDBJ whole genome shotgun (WGS) entry which is preliminary data.</text>
</comment>
<dbReference type="RefSeq" id="WP_134261774.1">
    <property type="nucleotide sequence ID" value="NZ_SNSA01000002.1"/>
</dbReference>
<dbReference type="Pfam" id="PF16223">
    <property type="entry name" value="DUF4882"/>
    <property type="match status" value="1"/>
</dbReference>
<sequence>MKKIILATIVGVSGMSNSFAECTYNFDASLPDLKAFEIAKAGNSTNYRYVEQVANINNANQSGYDVIRYYSNKNVDTFLASKKYIQFKTQYPFDTPDNVVIVDKAISSSDIFAQEFIFDVNNLKVNLGNNSQMYEYGFIITGSSESKVELTLNLMFAKGNNYSGVLNGDAIASLGATYKSDGNGHLTYLSANRTNNPVEVPADGKVRVGIYVNQNTKQIGYIVNGVNYGYLNLTMENKLKYISFMGAINQDHFANSALTGKTVGLQLVTDKSKMQFTYPTGAKDICGVTL</sequence>
<accession>A0A5E9PKU6</accession>
<reference evidence="2 3" key="1">
    <citation type="submission" date="2019-03" db="EMBL/GenBank/DDBJ databases">
        <title>Draft genome sequence of an environmental Acinetobacter seifertii from Brazil.</title>
        <authorList>
            <person name="Furlan J.P.R."/>
            <person name="Stehling E.G."/>
        </authorList>
    </citation>
    <scope>NUCLEOTIDE SEQUENCE [LARGE SCALE GENOMIC DNA]</scope>
    <source>
        <strain evidence="2 3">SAb133</strain>
    </source>
</reference>
<feature type="chain" id="PRO_5022906549" evidence="1">
    <location>
        <begin position="21"/>
        <end position="290"/>
    </location>
</feature>